<dbReference type="Proteomes" id="UP000187609">
    <property type="component" value="Unassembled WGS sequence"/>
</dbReference>
<reference evidence="2" key="1">
    <citation type="submission" date="2016-11" db="EMBL/GenBank/DDBJ databases">
        <title>The genome of Nicotiana attenuata.</title>
        <authorList>
            <person name="Xu S."/>
            <person name="Brockmoeller T."/>
            <person name="Gaquerel E."/>
            <person name="Navarro A."/>
            <person name="Kuhl H."/>
            <person name="Gase K."/>
            <person name="Ling Z."/>
            <person name="Zhou W."/>
            <person name="Kreitzer C."/>
            <person name="Stanke M."/>
            <person name="Tang H."/>
            <person name="Lyons E."/>
            <person name="Pandey P."/>
            <person name="Pandey S.P."/>
            <person name="Timmermann B."/>
            <person name="Baldwin I.T."/>
        </authorList>
    </citation>
    <scope>NUCLEOTIDE SEQUENCE [LARGE SCALE GENOMIC DNA]</scope>
    <source>
        <strain evidence="2">UT</strain>
    </source>
</reference>
<evidence type="ECO:0000313" key="2">
    <source>
        <dbReference type="EMBL" id="OIT22573.1"/>
    </source>
</evidence>
<evidence type="ECO:0000256" key="1">
    <source>
        <dbReference type="SAM" id="Phobius"/>
    </source>
</evidence>
<organism evidence="2 3">
    <name type="scientific">Nicotiana attenuata</name>
    <name type="common">Coyote tobacco</name>
    <dbReference type="NCBI Taxonomy" id="49451"/>
    <lineage>
        <taxon>Eukaryota</taxon>
        <taxon>Viridiplantae</taxon>
        <taxon>Streptophyta</taxon>
        <taxon>Embryophyta</taxon>
        <taxon>Tracheophyta</taxon>
        <taxon>Spermatophyta</taxon>
        <taxon>Magnoliopsida</taxon>
        <taxon>eudicotyledons</taxon>
        <taxon>Gunneridae</taxon>
        <taxon>Pentapetalae</taxon>
        <taxon>asterids</taxon>
        <taxon>lamiids</taxon>
        <taxon>Solanales</taxon>
        <taxon>Solanaceae</taxon>
        <taxon>Nicotianoideae</taxon>
        <taxon>Nicotianeae</taxon>
        <taxon>Nicotiana</taxon>
    </lineage>
</organism>
<dbReference type="OMA" id="MEICHCR"/>
<dbReference type="EMBL" id="MJEQ01003606">
    <property type="protein sequence ID" value="OIT22573.1"/>
    <property type="molecule type" value="Genomic_DNA"/>
</dbReference>
<keyword evidence="1" id="KW-0812">Transmembrane</keyword>
<keyword evidence="1" id="KW-1133">Transmembrane helix</keyword>
<keyword evidence="3" id="KW-1185">Reference proteome</keyword>
<gene>
    <name evidence="2" type="ORF">A4A49_53523</name>
</gene>
<dbReference type="AlphaFoldDB" id="A0A1J6JXT1"/>
<accession>A0A1J6JXT1</accession>
<name>A0A1J6JXT1_NICAT</name>
<protein>
    <submittedName>
        <fullName evidence="2">Uncharacterized protein</fullName>
    </submittedName>
</protein>
<dbReference type="PANTHER" id="PTHR33248">
    <property type="entry name" value="ZINC ION-BINDING PROTEIN"/>
    <property type="match status" value="1"/>
</dbReference>
<feature type="transmembrane region" description="Helical" evidence="1">
    <location>
        <begin position="84"/>
        <end position="102"/>
    </location>
</feature>
<evidence type="ECO:0000313" key="3">
    <source>
        <dbReference type="Proteomes" id="UP000187609"/>
    </source>
</evidence>
<proteinExistence type="predicted"/>
<keyword evidence="1" id="KW-0472">Membrane</keyword>
<comment type="caution">
    <text evidence="2">The sequence shown here is derived from an EMBL/GenBank/DDBJ whole genome shotgun (WGS) entry which is preliminary data.</text>
</comment>
<sequence length="106" mass="12886">MIELKSYNQIGKKMVYFCRCGRVALFQTSWTDKNPRRRFYCSHLGKAPGACEFCRWHDDQMPEQTRRVISGLLRKVNTYEKKRVRSKWIIVVLVVYIIWTWFRDFT</sequence>
<dbReference type="Gramene" id="OIT22573">
    <property type="protein sequence ID" value="OIT22573"/>
    <property type="gene ID" value="A4A49_53523"/>
</dbReference>